<reference evidence="3 5" key="2">
    <citation type="submission" date="2023-01" db="EMBL/GenBank/DDBJ databases">
        <title>Trichodesmium-associated heterotrophic epibiont bacteria.</title>
        <authorList>
            <person name="Cleveland C.S."/>
            <person name="Webb E.A."/>
        </authorList>
    </citation>
    <scope>NUCLEOTIDE SEQUENCE [LARGE SCALE GENOMIC DNA]</scope>
    <source>
        <strain evidence="3 5">USCH2</strain>
    </source>
</reference>
<evidence type="ECO:0000313" key="3">
    <source>
        <dbReference type="EMBL" id="MEJ6496868.1"/>
    </source>
</evidence>
<comment type="caution">
    <text evidence="2">The sequence shown here is derived from an EMBL/GenBank/DDBJ whole genome shotgun (WGS) entry which is preliminary data.</text>
</comment>
<reference evidence="2 4" key="1">
    <citation type="submission" date="2015-09" db="EMBL/GenBank/DDBJ databases">
        <title>Draft Genome Sequence of Pseudoalteromonas lipolytica UCD-48B.</title>
        <authorList>
            <person name="Krusor M."/>
            <person name="Coil D.A."/>
            <person name="Lang J.M."/>
            <person name="Eisen J.A."/>
            <person name="Alexiev A."/>
        </authorList>
    </citation>
    <scope>NUCLEOTIDE SEQUENCE [LARGE SCALE GENOMIC DNA]</scope>
    <source>
        <strain evidence="2 4">UCD-48B</strain>
    </source>
</reference>
<dbReference type="Pfam" id="PF11174">
    <property type="entry name" value="DUF2970"/>
    <property type="match status" value="1"/>
</dbReference>
<keyword evidence="1" id="KW-0812">Transmembrane</keyword>
<evidence type="ECO:0000313" key="5">
    <source>
        <dbReference type="Proteomes" id="UP001377972"/>
    </source>
</evidence>
<dbReference type="EMBL" id="JAQPZS010000011">
    <property type="protein sequence ID" value="MEJ6496868.1"/>
    <property type="molecule type" value="Genomic_DNA"/>
</dbReference>
<keyword evidence="1" id="KW-1133">Transmembrane helix</keyword>
<sequence length="61" mass="6853">MNKFMSALQSVFAAFFGVQSENKRQADFKEHSLSTIIVIALIFFSLFVAAIYFTVSLVLNT</sequence>
<feature type="transmembrane region" description="Helical" evidence="1">
    <location>
        <begin position="36"/>
        <end position="59"/>
    </location>
</feature>
<dbReference type="EMBL" id="LJTC01000005">
    <property type="protein sequence ID" value="KPM83885.1"/>
    <property type="molecule type" value="Genomic_DNA"/>
</dbReference>
<gene>
    <name evidence="2" type="ORF">AOG27_09595</name>
    <name evidence="3" type="ORF">PQI24_12535</name>
</gene>
<name>A0A0P7EFJ2_9GAMM</name>
<dbReference type="Proteomes" id="UP000050378">
    <property type="component" value="Unassembled WGS sequence"/>
</dbReference>
<dbReference type="Proteomes" id="UP001377972">
    <property type="component" value="Unassembled WGS sequence"/>
</dbReference>
<keyword evidence="5" id="KW-1185">Reference proteome</keyword>
<dbReference type="OrthoDB" id="5625885at2"/>
<dbReference type="STRING" id="570156.AOG27_09595"/>
<keyword evidence="1" id="KW-0472">Membrane</keyword>
<organism evidence="2 4">
    <name type="scientific">Pseudoalteromonas lipolytica</name>
    <dbReference type="NCBI Taxonomy" id="570156"/>
    <lineage>
        <taxon>Bacteria</taxon>
        <taxon>Pseudomonadati</taxon>
        <taxon>Pseudomonadota</taxon>
        <taxon>Gammaproteobacteria</taxon>
        <taxon>Alteromonadales</taxon>
        <taxon>Pseudoalteromonadaceae</taxon>
        <taxon>Pseudoalteromonas</taxon>
    </lineage>
</organism>
<proteinExistence type="predicted"/>
<dbReference type="AlphaFoldDB" id="A0A0P7EFJ2"/>
<evidence type="ECO:0000313" key="4">
    <source>
        <dbReference type="Proteomes" id="UP000050378"/>
    </source>
</evidence>
<evidence type="ECO:0000313" key="2">
    <source>
        <dbReference type="EMBL" id="KPM83885.1"/>
    </source>
</evidence>
<accession>A0A0P7EFJ2</accession>
<protein>
    <submittedName>
        <fullName evidence="3">DUF2970 domain-containing protein</fullName>
    </submittedName>
</protein>
<dbReference type="RefSeq" id="WP_054552802.1">
    <property type="nucleotide sequence ID" value="NZ_JAQPZS010000011.1"/>
</dbReference>
<evidence type="ECO:0000256" key="1">
    <source>
        <dbReference type="SAM" id="Phobius"/>
    </source>
</evidence>
<dbReference type="InterPro" id="IPR021344">
    <property type="entry name" value="DUF2970"/>
</dbReference>